<dbReference type="EC" id="3.6.4.12" evidence="8"/>
<dbReference type="InterPro" id="IPR027417">
    <property type="entry name" value="P-loop_NTPase"/>
</dbReference>
<dbReference type="Pfam" id="PF06068">
    <property type="entry name" value="TIP49"/>
    <property type="match status" value="1"/>
</dbReference>
<dbReference type="OrthoDB" id="10060499at2759"/>
<keyword evidence="3 8" id="KW-0547">Nucleotide-binding</keyword>
<reference evidence="11" key="1">
    <citation type="submission" date="2013-10" db="EMBL/GenBank/DDBJ databases">
        <title>Genomic analysis of the causative agents of coccidiosis in chickens.</title>
        <authorList>
            <person name="Reid A.J."/>
            <person name="Blake D."/>
            <person name="Billington K."/>
            <person name="Browne H."/>
            <person name="Dunn M."/>
            <person name="Hung S."/>
            <person name="Kawahara F."/>
            <person name="Miranda-Saavedra D."/>
            <person name="Mourier T."/>
            <person name="Nagra H."/>
            <person name="Otto T.D."/>
            <person name="Rawlings N."/>
            <person name="Sanchez A."/>
            <person name="Sanders M."/>
            <person name="Subramaniam C."/>
            <person name="Tay Y."/>
            <person name="Dear P."/>
            <person name="Doerig C."/>
            <person name="Gruber A."/>
            <person name="Parkinson J."/>
            <person name="Shirley M."/>
            <person name="Wan K.L."/>
            <person name="Berriman M."/>
            <person name="Tomley F."/>
            <person name="Pain A."/>
        </authorList>
    </citation>
    <scope>NUCLEOTIDE SEQUENCE [LARGE SCALE GENOMIC DNA]</scope>
    <source>
        <strain evidence="11">Houghton</strain>
    </source>
</reference>
<dbReference type="GO" id="GO:0003678">
    <property type="term" value="F:DNA helicase activity"/>
    <property type="evidence" value="ECO:0007669"/>
    <property type="project" value="UniProtKB-EC"/>
</dbReference>
<organism evidence="11 12">
    <name type="scientific">Eimeria tenella</name>
    <name type="common">Coccidian parasite</name>
    <dbReference type="NCBI Taxonomy" id="5802"/>
    <lineage>
        <taxon>Eukaryota</taxon>
        <taxon>Sar</taxon>
        <taxon>Alveolata</taxon>
        <taxon>Apicomplexa</taxon>
        <taxon>Conoidasida</taxon>
        <taxon>Coccidia</taxon>
        <taxon>Eucoccidiorida</taxon>
        <taxon>Eimeriorina</taxon>
        <taxon>Eimeriidae</taxon>
        <taxon>Eimeria</taxon>
    </lineage>
</organism>
<dbReference type="AlphaFoldDB" id="U6L546"/>
<keyword evidence="12" id="KW-1185">Reference proteome</keyword>
<feature type="domain" description="RuvB-like AAA-lid" evidence="10">
    <location>
        <begin position="45"/>
        <end position="110"/>
    </location>
</feature>
<evidence type="ECO:0000259" key="9">
    <source>
        <dbReference type="Pfam" id="PF06068"/>
    </source>
</evidence>
<evidence type="ECO:0000313" key="12">
    <source>
        <dbReference type="Proteomes" id="UP000030747"/>
    </source>
</evidence>
<dbReference type="VEuPathDB" id="ToxoDB:ETH_00020905"/>
<comment type="similarity">
    <text evidence="2 8">Belongs to the RuvB family.</text>
</comment>
<evidence type="ECO:0000256" key="8">
    <source>
        <dbReference type="RuleBase" id="RU363048"/>
    </source>
</evidence>
<evidence type="ECO:0000256" key="4">
    <source>
        <dbReference type="ARBA" id="ARBA00022801"/>
    </source>
</evidence>
<evidence type="ECO:0000259" key="10">
    <source>
        <dbReference type="Pfam" id="PF17856"/>
    </source>
</evidence>
<dbReference type="FunFam" id="1.10.8.60:FF:000010">
    <property type="entry name" value="RuvB-like helicase"/>
    <property type="match status" value="1"/>
</dbReference>
<sequence>MATNRGITTIRGTDYKSPHGVPLDLLDRTLIIATEPYSEHEMMKIIELRAEEEDVELEGEAQQLLCRVGLDSSLRYALHLITVASLVAKRKKKTSVGLDEVRKVYSLFLDVKRSTQYLVEYQREFMFSELTEQETGDVTMREAEAPKV</sequence>
<dbReference type="GO" id="GO:0016887">
    <property type="term" value="F:ATP hydrolysis activity"/>
    <property type="evidence" value="ECO:0007669"/>
    <property type="project" value="RHEA"/>
</dbReference>
<proteinExistence type="inferred from homology"/>
<dbReference type="GO" id="GO:0005524">
    <property type="term" value="F:ATP binding"/>
    <property type="evidence" value="ECO:0007669"/>
    <property type="project" value="UniProtKB-KW"/>
</dbReference>
<evidence type="ECO:0000256" key="6">
    <source>
        <dbReference type="ARBA" id="ARBA00022840"/>
    </source>
</evidence>
<dbReference type="Gene3D" id="1.10.8.60">
    <property type="match status" value="1"/>
</dbReference>
<evidence type="ECO:0000256" key="5">
    <source>
        <dbReference type="ARBA" id="ARBA00022806"/>
    </source>
</evidence>
<dbReference type="VEuPathDB" id="ToxoDB:ETH2_0537900"/>
<protein>
    <recommendedName>
        <fullName evidence="8">RuvB-like helicase</fullName>
        <ecNumber evidence="8">3.6.4.12</ecNumber>
    </recommendedName>
</protein>
<evidence type="ECO:0000256" key="1">
    <source>
        <dbReference type="ARBA" id="ARBA00004123"/>
    </source>
</evidence>
<keyword evidence="5 8" id="KW-0347">Helicase</keyword>
<keyword evidence="6 8" id="KW-0067">ATP-binding</keyword>
<evidence type="ECO:0000256" key="7">
    <source>
        <dbReference type="ARBA" id="ARBA00023242"/>
    </source>
</evidence>
<reference evidence="11" key="2">
    <citation type="submission" date="2013-10" db="EMBL/GenBank/DDBJ databases">
        <authorList>
            <person name="Aslett M."/>
        </authorList>
    </citation>
    <scope>NUCLEOTIDE SEQUENCE [LARGE SCALE GENOMIC DNA]</scope>
    <source>
        <strain evidence="11">Houghton</strain>
    </source>
</reference>
<comment type="subcellular location">
    <subcellularLocation>
        <location evidence="1">Nucleus</location>
    </subcellularLocation>
</comment>
<evidence type="ECO:0000313" key="11">
    <source>
        <dbReference type="EMBL" id="CDJ44333.1"/>
    </source>
</evidence>
<feature type="domain" description="TIP49 P-loop" evidence="9">
    <location>
        <begin position="1"/>
        <end position="39"/>
    </location>
</feature>
<dbReference type="GO" id="GO:0005634">
    <property type="term" value="C:nucleus"/>
    <property type="evidence" value="ECO:0007669"/>
    <property type="project" value="UniProtKB-SubCell"/>
</dbReference>
<dbReference type="OMA" id="PYSEHEM"/>
<keyword evidence="8" id="KW-0805">Transcription regulation</keyword>
<comment type="catalytic activity">
    <reaction evidence="8">
        <text>ATP + H2O = ADP + phosphate + H(+)</text>
        <dbReference type="Rhea" id="RHEA:13065"/>
        <dbReference type="ChEBI" id="CHEBI:15377"/>
        <dbReference type="ChEBI" id="CHEBI:15378"/>
        <dbReference type="ChEBI" id="CHEBI:30616"/>
        <dbReference type="ChEBI" id="CHEBI:43474"/>
        <dbReference type="ChEBI" id="CHEBI:456216"/>
        <dbReference type="EC" id="3.6.4.12"/>
    </reaction>
</comment>
<keyword evidence="7 8" id="KW-0539">Nucleus</keyword>
<name>U6L546_EIMTE</name>
<evidence type="ECO:0000256" key="3">
    <source>
        <dbReference type="ARBA" id="ARBA00022741"/>
    </source>
</evidence>
<dbReference type="GeneID" id="25253299"/>
<dbReference type="Gene3D" id="3.40.50.300">
    <property type="entry name" value="P-loop containing nucleotide triphosphate hydrolases"/>
    <property type="match status" value="1"/>
</dbReference>
<gene>
    <name evidence="11" type="ORF">ETH_00020905</name>
</gene>
<dbReference type="InterPro" id="IPR027238">
    <property type="entry name" value="RuvB-like"/>
</dbReference>
<dbReference type="Pfam" id="PF17856">
    <property type="entry name" value="TIP49_C"/>
    <property type="match status" value="1"/>
</dbReference>
<accession>U6L546</accession>
<dbReference type="InterPro" id="IPR041048">
    <property type="entry name" value="RuvB-like_C"/>
</dbReference>
<keyword evidence="4 8" id="KW-0378">Hydrolase</keyword>
<dbReference type="EMBL" id="HG676905">
    <property type="protein sequence ID" value="CDJ44333.1"/>
    <property type="molecule type" value="Genomic_DNA"/>
</dbReference>
<dbReference type="PANTHER" id="PTHR11093">
    <property type="entry name" value="RUVB-RELATED REPTIN AND PONTIN"/>
    <property type="match status" value="1"/>
</dbReference>
<dbReference type="Proteomes" id="UP000030747">
    <property type="component" value="Unassembled WGS sequence"/>
</dbReference>
<evidence type="ECO:0000256" key="2">
    <source>
        <dbReference type="ARBA" id="ARBA00007519"/>
    </source>
</evidence>
<keyword evidence="8" id="KW-0804">Transcription</keyword>
<dbReference type="InterPro" id="IPR010339">
    <property type="entry name" value="TIP49_P-loop"/>
</dbReference>
<dbReference type="RefSeq" id="XP_013235082.1">
    <property type="nucleotide sequence ID" value="XM_013379628.1"/>
</dbReference>
<dbReference type="SUPFAM" id="SSF52540">
    <property type="entry name" value="P-loop containing nucleoside triphosphate hydrolases"/>
    <property type="match status" value="1"/>
</dbReference>